<dbReference type="PIRSF" id="PIRSF006402">
    <property type="entry name" value="UCP006402_thioredoxin"/>
    <property type="match status" value="1"/>
</dbReference>
<evidence type="ECO:0000313" key="4">
    <source>
        <dbReference type="Proteomes" id="UP000193689"/>
    </source>
</evidence>
<dbReference type="InterPro" id="IPR036249">
    <property type="entry name" value="Thioredoxin-like_sf"/>
</dbReference>
<dbReference type="AlphaFoldDB" id="A0A1Y2E887"/>
<dbReference type="GeneID" id="63781236"/>
<gene>
    <name evidence="3" type="ORF">BCR38DRAFT_511115</name>
</gene>
<dbReference type="STRING" id="1141098.A0A1Y2E887"/>
<dbReference type="Proteomes" id="UP000193689">
    <property type="component" value="Unassembled WGS sequence"/>
</dbReference>
<feature type="compositionally biased region" description="Polar residues" evidence="1">
    <location>
        <begin position="1"/>
        <end position="13"/>
    </location>
</feature>
<dbReference type="PANTHER" id="PTHR42899:SF1">
    <property type="entry name" value="SPERMATOGENESIS-ASSOCIATED PROTEIN 20"/>
    <property type="match status" value="1"/>
</dbReference>
<organism evidence="3 4">
    <name type="scientific">Pseudomassariella vexata</name>
    <dbReference type="NCBI Taxonomy" id="1141098"/>
    <lineage>
        <taxon>Eukaryota</taxon>
        <taxon>Fungi</taxon>
        <taxon>Dikarya</taxon>
        <taxon>Ascomycota</taxon>
        <taxon>Pezizomycotina</taxon>
        <taxon>Sordariomycetes</taxon>
        <taxon>Xylariomycetidae</taxon>
        <taxon>Amphisphaeriales</taxon>
        <taxon>Pseudomassariaceae</taxon>
        <taxon>Pseudomassariella</taxon>
    </lineage>
</organism>
<dbReference type="InParanoid" id="A0A1Y2E887"/>
<dbReference type="SUPFAM" id="SSF52833">
    <property type="entry name" value="Thioredoxin-like"/>
    <property type="match status" value="1"/>
</dbReference>
<dbReference type="GO" id="GO:0005975">
    <property type="term" value="P:carbohydrate metabolic process"/>
    <property type="evidence" value="ECO:0007669"/>
    <property type="project" value="InterPro"/>
</dbReference>
<dbReference type="EMBL" id="MCFJ01000004">
    <property type="protein sequence ID" value="ORY67778.1"/>
    <property type="molecule type" value="Genomic_DNA"/>
</dbReference>
<accession>A0A1Y2E887</accession>
<feature type="domain" description="Spermatogenesis-associated protein 20-like TRX" evidence="2">
    <location>
        <begin position="38"/>
        <end position="206"/>
    </location>
</feature>
<dbReference type="SUPFAM" id="SSF48208">
    <property type="entry name" value="Six-hairpin glycosidases"/>
    <property type="match status" value="1"/>
</dbReference>
<dbReference type="Gene3D" id="1.50.10.10">
    <property type="match status" value="1"/>
</dbReference>
<evidence type="ECO:0000256" key="1">
    <source>
        <dbReference type="SAM" id="MobiDB-lite"/>
    </source>
</evidence>
<dbReference type="InterPro" id="IPR012341">
    <property type="entry name" value="6hp_glycosidase-like_sf"/>
</dbReference>
<evidence type="ECO:0000313" key="3">
    <source>
        <dbReference type="EMBL" id="ORY67778.1"/>
    </source>
</evidence>
<evidence type="ECO:0000259" key="2">
    <source>
        <dbReference type="Pfam" id="PF03190"/>
    </source>
</evidence>
<dbReference type="InterPro" id="IPR024705">
    <property type="entry name" value="Ssp411"/>
</dbReference>
<proteinExistence type="predicted"/>
<dbReference type="OrthoDB" id="1923667at2759"/>
<dbReference type="GO" id="GO:0003824">
    <property type="term" value="F:catalytic activity"/>
    <property type="evidence" value="ECO:0007669"/>
    <property type="project" value="UniProtKB-ARBA"/>
</dbReference>
<name>A0A1Y2E887_9PEZI</name>
<protein>
    <recommendedName>
        <fullName evidence="2">Spermatogenesis-associated protein 20-like TRX domain-containing protein</fullName>
    </recommendedName>
</protein>
<dbReference type="Gene3D" id="3.40.30.10">
    <property type="entry name" value="Glutaredoxin"/>
    <property type="match status" value="1"/>
</dbReference>
<dbReference type="Pfam" id="PF03190">
    <property type="entry name" value="Thioredox_DsbH"/>
    <property type="match status" value="1"/>
</dbReference>
<keyword evidence="4" id="KW-1185">Reference proteome</keyword>
<dbReference type="InterPro" id="IPR004879">
    <property type="entry name" value="Ssp411-like_TRX"/>
</dbReference>
<reference evidence="3 4" key="1">
    <citation type="submission" date="2016-07" db="EMBL/GenBank/DDBJ databases">
        <title>Pervasive Adenine N6-methylation of Active Genes in Fungi.</title>
        <authorList>
            <consortium name="DOE Joint Genome Institute"/>
            <person name="Mondo S.J."/>
            <person name="Dannebaum R.O."/>
            <person name="Kuo R.C."/>
            <person name="Labutti K."/>
            <person name="Haridas S."/>
            <person name="Kuo A."/>
            <person name="Salamov A."/>
            <person name="Ahrendt S.R."/>
            <person name="Lipzen A."/>
            <person name="Sullivan W."/>
            <person name="Andreopoulos W.B."/>
            <person name="Clum A."/>
            <person name="Lindquist E."/>
            <person name="Daum C."/>
            <person name="Ramamoorthy G.K."/>
            <person name="Gryganskyi A."/>
            <person name="Culley D."/>
            <person name="Magnuson J.K."/>
            <person name="James T.Y."/>
            <person name="O'Malley M.A."/>
            <person name="Stajich J.E."/>
            <person name="Spatafora J.W."/>
            <person name="Visel A."/>
            <person name="Grigoriev I.V."/>
        </authorList>
    </citation>
    <scope>NUCLEOTIDE SEQUENCE [LARGE SCALE GENOMIC DNA]</scope>
    <source>
        <strain evidence="3 4">CBS 129021</strain>
    </source>
</reference>
<sequence length="796" mass="89455">MSAQLQESASNPPSHDPSARSTPAPPPEVTRPPMRNAAAVSKSPYVQLQKGSDVRWQLFSDEAIERAKSENKLIYLHIGFSASHYCYLMMQESFTNRKVVNLLNERFIPIIVDREERPDLDHIYMNYIHSLNSVAGHPINVFLTPELEPVFGGTYFPGPVSQHGTIASTNGEDLADFLFLLEKLQTMWPDQESQIRQDGKKNVSELRKMVDGTLGRSDGGDVDLDQLEEAYAKISKDFDQTYGGFIHIPPNASTDLAGRVDVVQLEEVYNYIKKTPKYLTSAKVSFLLRATCFPRPVVDVVGDQLTGLVSTFALNGCLRPMNAGGIHDQLGGGLHRCSTSRDWSLPSFEKLMSDNALMLGVYLDAWLLLKATKAAEFRDIVFEMADYLTSAPIMLESDGFATSEAADSSDRRGDNNMHHGAYYLWTRKEFDAVIRDEQESAIAAAYWDVQQHGNVDRSQDPHDEYLNQNILRTVKSLKELSLQFSIPEEEALKRIDSARRKLRAFRESERVRPTVDVKVVTAYNGMAINSLSRTAAACISVDGEAERGARYLEAARRAAVFIKSKLWDPTEKTLYRMYYDGGRADTKAFAEDYAFLIEGLLELYGATVDESWLEWADELQSIQIKHFYDTPAIYNHAIHSGARCGAFYSTTQDAPHILLRIKDAMDTAQPSINAVSASNLFRLGSLLDDQNYTSHAVETVNAFEAEILQYPYLYPGLLSCVVWWKLGGQRWISNGSADQENIKQYRLAPRGILWTMLYANPSSGFLRRRSRTLVEKLAGKKEGVYSLDKVGELQQV</sequence>
<dbReference type="InterPro" id="IPR008928">
    <property type="entry name" value="6-hairpin_glycosidase_sf"/>
</dbReference>
<dbReference type="RefSeq" id="XP_040718402.1">
    <property type="nucleotide sequence ID" value="XM_040865024.1"/>
</dbReference>
<feature type="region of interest" description="Disordered" evidence="1">
    <location>
        <begin position="1"/>
        <end position="36"/>
    </location>
</feature>
<dbReference type="PANTHER" id="PTHR42899">
    <property type="entry name" value="SPERMATOGENESIS-ASSOCIATED PROTEIN 20"/>
    <property type="match status" value="1"/>
</dbReference>
<comment type="caution">
    <text evidence="3">The sequence shown here is derived from an EMBL/GenBank/DDBJ whole genome shotgun (WGS) entry which is preliminary data.</text>
</comment>